<dbReference type="InterPro" id="IPR043129">
    <property type="entry name" value="ATPase_NBD"/>
</dbReference>
<keyword evidence="2" id="KW-1185">Reference proteome</keyword>
<proteinExistence type="predicted"/>
<sequence>MSTDNGSPVVIDNGTSTIKAGFAGNDFPPLVFPSNVGESGLVGSKAFKKRFQVGLTHPIKNGIISDWNSMEIIWDHVFTELNADSKTIPSFSRSLH</sequence>
<dbReference type="Gene3D" id="3.30.420.40">
    <property type="match status" value="1"/>
</dbReference>
<accession>E3NP82</accession>
<reference evidence="1" key="1">
    <citation type="submission" date="2007-07" db="EMBL/GenBank/DDBJ databases">
        <title>PCAP assembly of the Caenorhabditis remanei genome.</title>
        <authorList>
            <consortium name="The Caenorhabditis remanei Sequencing Consortium"/>
            <person name="Wilson R.K."/>
        </authorList>
    </citation>
    <scope>NUCLEOTIDE SEQUENCE [LARGE SCALE GENOMIC DNA]</scope>
    <source>
        <strain evidence="1">PB4641</strain>
    </source>
</reference>
<protein>
    <recommendedName>
        <fullName evidence="3">Actin</fullName>
    </recommendedName>
</protein>
<gene>
    <name evidence="1" type="ORF">CRE_24309</name>
</gene>
<dbReference type="AlphaFoldDB" id="E3NP82"/>
<organism evidence="2">
    <name type="scientific">Caenorhabditis remanei</name>
    <name type="common">Caenorhabditis vulgaris</name>
    <dbReference type="NCBI Taxonomy" id="31234"/>
    <lineage>
        <taxon>Eukaryota</taxon>
        <taxon>Metazoa</taxon>
        <taxon>Ecdysozoa</taxon>
        <taxon>Nematoda</taxon>
        <taxon>Chromadorea</taxon>
        <taxon>Rhabditida</taxon>
        <taxon>Rhabditina</taxon>
        <taxon>Rhabditomorpha</taxon>
        <taxon>Rhabditoidea</taxon>
        <taxon>Rhabditidae</taxon>
        <taxon>Peloderinae</taxon>
        <taxon>Caenorhabditis</taxon>
    </lineage>
</organism>
<dbReference type="Pfam" id="PF00022">
    <property type="entry name" value="Actin"/>
    <property type="match status" value="1"/>
</dbReference>
<evidence type="ECO:0000313" key="2">
    <source>
        <dbReference type="Proteomes" id="UP000008281"/>
    </source>
</evidence>
<dbReference type="STRING" id="31234.E3NP82"/>
<dbReference type="HOGENOM" id="CLU_2361724_0_0_1"/>
<dbReference type="eggNOG" id="KOG0676">
    <property type="taxonomic scope" value="Eukaryota"/>
</dbReference>
<dbReference type="OrthoDB" id="5132116at2759"/>
<dbReference type="InParanoid" id="E3NP82"/>
<dbReference type="PANTHER" id="PTHR11937">
    <property type="entry name" value="ACTIN"/>
    <property type="match status" value="1"/>
</dbReference>
<name>E3NP82_CAERE</name>
<evidence type="ECO:0000313" key="1">
    <source>
        <dbReference type="EMBL" id="EFP12303.1"/>
    </source>
</evidence>
<evidence type="ECO:0008006" key="3">
    <source>
        <dbReference type="Google" id="ProtNLM"/>
    </source>
</evidence>
<dbReference type="SUPFAM" id="SSF53067">
    <property type="entry name" value="Actin-like ATPase domain"/>
    <property type="match status" value="1"/>
</dbReference>
<dbReference type="Proteomes" id="UP000008281">
    <property type="component" value="Unassembled WGS sequence"/>
</dbReference>
<dbReference type="InterPro" id="IPR004000">
    <property type="entry name" value="Actin"/>
</dbReference>
<dbReference type="EMBL" id="DS269323">
    <property type="protein sequence ID" value="EFP12303.1"/>
    <property type="molecule type" value="Genomic_DNA"/>
</dbReference>